<accession>A0A418M644</accession>
<evidence type="ECO:0000313" key="2">
    <source>
        <dbReference type="Proteomes" id="UP000283523"/>
    </source>
</evidence>
<reference evidence="1 2" key="1">
    <citation type="submission" date="2018-08" db="EMBL/GenBank/DDBJ databases">
        <title>Fibrisoma montanum sp. nov., isolated from Danxia mountain soil.</title>
        <authorList>
            <person name="Huang Y."/>
        </authorList>
    </citation>
    <scope>NUCLEOTIDE SEQUENCE [LARGE SCALE GENOMIC DNA]</scope>
    <source>
        <strain evidence="1 2">HYT19</strain>
    </source>
</reference>
<dbReference type="Proteomes" id="UP000283523">
    <property type="component" value="Unassembled WGS sequence"/>
</dbReference>
<gene>
    <name evidence="1" type="ORF">DYU11_17710</name>
</gene>
<keyword evidence="2" id="KW-1185">Reference proteome</keyword>
<organism evidence="1 2">
    <name type="scientific">Fibrisoma montanum</name>
    <dbReference type="NCBI Taxonomy" id="2305895"/>
    <lineage>
        <taxon>Bacteria</taxon>
        <taxon>Pseudomonadati</taxon>
        <taxon>Bacteroidota</taxon>
        <taxon>Cytophagia</taxon>
        <taxon>Cytophagales</taxon>
        <taxon>Spirosomataceae</taxon>
        <taxon>Fibrisoma</taxon>
    </lineage>
</organism>
<comment type="caution">
    <text evidence="1">The sequence shown here is derived from an EMBL/GenBank/DDBJ whole genome shotgun (WGS) entry which is preliminary data.</text>
</comment>
<evidence type="ECO:0000313" key="1">
    <source>
        <dbReference type="EMBL" id="RIV21256.1"/>
    </source>
</evidence>
<dbReference type="RefSeq" id="WP_119669049.1">
    <property type="nucleotide sequence ID" value="NZ_QXED01000005.1"/>
</dbReference>
<evidence type="ECO:0008006" key="3">
    <source>
        <dbReference type="Google" id="ProtNLM"/>
    </source>
</evidence>
<proteinExistence type="predicted"/>
<protein>
    <recommendedName>
        <fullName evidence="3">Type II toxin-antitoxin system HicA family toxin</fullName>
    </recommendedName>
</protein>
<sequence length="98" mass="11323">MPTLDAKQTYKNLKKKGFEDSANRSDDHKYLEFRYNGKVVLYTKISHGEKELGDSLIGQMKRQCKLEKSDFMDLANCPLSLEDYTAKLREQGLLDSNE</sequence>
<dbReference type="EMBL" id="QXED01000005">
    <property type="protein sequence ID" value="RIV21256.1"/>
    <property type="molecule type" value="Genomic_DNA"/>
</dbReference>
<dbReference type="OrthoDB" id="671511at2"/>
<name>A0A418M644_9BACT</name>
<dbReference type="AlphaFoldDB" id="A0A418M644"/>